<dbReference type="CDD" id="cd10017">
    <property type="entry name" value="B3_DNA"/>
    <property type="match status" value="2"/>
</dbReference>
<keyword evidence="4" id="KW-0804">Transcription</keyword>
<keyword evidence="8" id="KW-1185">Reference proteome</keyword>
<keyword evidence="5" id="KW-0539">Nucleus</keyword>
<dbReference type="GeneID" id="115740164"/>
<evidence type="ECO:0000313" key="8">
    <source>
        <dbReference type="Proteomes" id="UP000827889"/>
    </source>
</evidence>
<dbReference type="PROSITE" id="PS50863">
    <property type="entry name" value="B3"/>
    <property type="match status" value="2"/>
</dbReference>
<organism evidence="8 9">
    <name type="scientific">Rhodamnia argentea</name>
    <dbReference type="NCBI Taxonomy" id="178133"/>
    <lineage>
        <taxon>Eukaryota</taxon>
        <taxon>Viridiplantae</taxon>
        <taxon>Streptophyta</taxon>
        <taxon>Embryophyta</taxon>
        <taxon>Tracheophyta</taxon>
        <taxon>Spermatophyta</taxon>
        <taxon>Magnoliopsida</taxon>
        <taxon>eudicotyledons</taxon>
        <taxon>Gunneridae</taxon>
        <taxon>Pentapetalae</taxon>
        <taxon>rosids</taxon>
        <taxon>malvids</taxon>
        <taxon>Myrtales</taxon>
        <taxon>Myrtaceae</taxon>
        <taxon>Myrtoideae</taxon>
        <taxon>Myrteae</taxon>
        <taxon>Australasian group</taxon>
        <taxon>Rhodamnia</taxon>
    </lineage>
</organism>
<evidence type="ECO:0000256" key="2">
    <source>
        <dbReference type="ARBA" id="ARBA00023015"/>
    </source>
</evidence>
<proteinExistence type="predicted"/>
<feature type="compositionally biased region" description="Basic and acidic residues" evidence="6">
    <location>
        <begin position="415"/>
        <end position="441"/>
    </location>
</feature>
<feature type="compositionally biased region" description="Polar residues" evidence="6">
    <location>
        <begin position="228"/>
        <end position="246"/>
    </location>
</feature>
<comment type="subcellular location">
    <subcellularLocation>
        <location evidence="1">Nucleus</location>
    </subcellularLocation>
</comment>
<feature type="compositionally biased region" description="Basic residues" evidence="6">
    <location>
        <begin position="205"/>
        <end position="214"/>
    </location>
</feature>
<evidence type="ECO:0000256" key="3">
    <source>
        <dbReference type="ARBA" id="ARBA00023125"/>
    </source>
</evidence>
<sequence length="500" mass="56844">MAEENACRSNSGPSCAGEDGQLFEAKTPHFFRIVRSQHIQSENLNETFGQQHRVVVELGDTFWRVMKIPIRFARRFGNNFSNVVCLNMPSGDVWKMKLRRQKDDFWLQDGWSDFVKHYSIEDGYFLVFRYEGNCVFHVVVCDTSASEITYPMVCKANCGKFKLGDERLLSQDVEETEDMVIEISDDDSQSCRCKRRESPSSTKVRSPKKKKKKNSLADDDDSLYEPSMETSSYNGCPEWTNSSYNEGPQVKKDEHGDGHISDGNNCPKSVPCLSNRRFRVEEEVEVLSRAASFETTNPFFIVLMQPSYVQCPYALNIPAAFFMTHISKTSGNGFMKLHGSSGRVWIARYHLGMYNAKPKVRAQGGWKTFVLDNKLQKGDACVFELLTSGKALFKVVIYRGSQCSSCGCSSSTTRNDTEPIKNQTKDPIKYPIEEKTKEAQRSGRVQQRPSDAPAEAQVKRGRGRPRKTQLCDKKTKVIGARNERRPGRPRRGEKVKEKAR</sequence>
<feature type="domain" description="TF-B3" evidence="7">
    <location>
        <begin position="51"/>
        <end position="144"/>
    </location>
</feature>
<evidence type="ECO:0000256" key="4">
    <source>
        <dbReference type="ARBA" id="ARBA00023163"/>
    </source>
</evidence>
<feature type="domain" description="TF-B3" evidence="7">
    <location>
        <begin position="300"/>
        <end position="401"/>
    </location>
</feature>
<evidence type="ECO:0000259" key="7">
    <source>
        <dbReference type="PROSITE" id="PS50863"/>
    </source>
</evidence>
<protein>
    <submittedName>
        <fullName evidence="9">B3 domain-containing transcription factor VRN1-like isoform X1</fullName>
    </submittedName>
</protein>
<dbReference type="PANTHER" id="PTHR31920">
    <property type="entry name" value="B3 DOMAIN-CONTAINING"/>
    <property type="match status" value="1"/>
</dbReference>
<dbReference type="RefSeq" id="XP_048139318.1">
    <property type="nucleotide sequence ID" value="XM_048283361.1"/>
</dbReference>
<feature type="region of interest" description="Disordered" evidence="6">
    <location>
        <begin position="405"/>
        <end position="500"/>
    </location>
</feature>
<dbReference type="SUPFAM" id="SSF101936">
    <property type="entry name" value="DNA-binding pseudobarrel domain"/>
    <property type="match status" value="2"/>
</dbReference>
<feature type="compositionally biased region" description="Basic and acidic residues" evidence="6">
    <location>
        <begin position="469"/>
        <end position="500"/>
    </location>
</feature>
<dbReference type="InterPro" id="IPR015300">
    <property type="entry name" value="DNA-bd_pseudobarrel_sf"/>
</dbReference>
<evidence type="ECO:0000256" key="5">
    <source>
        <dbReference type="ARBA" id="ARBA00023242"/>
    </source>
</evidence>
<keyword evidence="3" id="KW-0238">DNA-binding</keyword>
<dbReference type="InterPro" id="IPR003340">
    <property type="entry name" value="B3_DNA-bd"/>
</dbReference>
<feature type="region of interest" description="Disordered" evidence="6">
    <location>
        <begin position="1"/>
        <end position="20"/>
    </location>
</feature>
<reference evidence="9" key="2">
    <citation type="submission" date="2025-08" db="UniProtKB">
        <authorList>
            <consortium name="RefSeq"/>
        </authorList>
    </citation>
    <scope>IDENTIFICATION</scope>
    <source>
        <tissue evidence="9">Leaf</tissue>
    </source>
</reference>
<feature type="region of interest" description="Disordered" evidence="6">
    <location>
        <begin position="191"/>
        <end position="266"/>
    </location>
</feature>
<keyword evidence="2" id="KW-0805">Transcription regulation</keyword>
<accession>A0ABM3HRW0</accession>
<dbReference type="PANTHER" id="PTHR31920:SF108">
    <property type="entry name" value="B3 DOMAIN-CONTAINING TRANSCRIPTION FACTOR VRN1-LIKE"/>
    <property type="match status" value="1"/>
</dbReference>
<dbReference type="InterPro" id="IPR000637">
    <property type="entry name" value="HMGI/Y_DNA-bd_CS"/>
</dbReference>
<dbReference type="Proteomes" id="UP000827889">
    <property type="component" value="Chromosome 1"/>
</dbReference>
<dbReference type="InterPro" id="IPR050655">
    <property type="entry name" value="Plant_B3_domain"/>
</dbReference>
<dbReference type="Pfam" id="PF02362">
    <property type="entry name" value="B3"/>
    <property type="match status" value="2"/>
</dbReference>
<name>A0ABM3HRW0_9MYRT</name>
<dbReference type="Gene3D" id="2.40.330.10">
    <property type="entry name" value="DNA-binding pseudobarrel domain"/>
    <property type="match status" value="2"/>
</dbReference>
<reference evidence="8" key="1">
    <citation type="submission" date="2025-05" db="UniProtKB">
        <authorList>
            <consortium name="RefSeq"/>
        </authorList>
    </citation>
    <scope>NUCLEOTIDE SEQUENCE [LARGE SCALE GENOMIC DNA]</scope>
</reference>
<evidence type="ECO:0000256" key="6">
    <source>
        <dbReference type="SAM" id="MobiDB-lite"/>
    </source>
</evidence>
<dbReference type="PROSITE" id="PS00354">
    <property type="entry name" value="HMGI_Y"/>
    <property type="match status" value="1"/>
</dbReference>
<evidence type="ECO:0000256" key="1">
    <source>
        <dbReference type="ARBA" id="ARBA00004123"/>
    </source>
</evidence>
<gene>
    <name evidence="9" type="primary">LOC115740164</name>
</gene>
<feature type="compositionally biased region" description="Basic and acidic residues" evidence="6">
    <location>
        <begin position="249"/>
        <end position="260"/>
    </location>
</feature>
<evidence type="ECO:0000313" key="9">
    <source>
        <dbReference type="RefSeq" id="XP_048139318.1"/>
    </source>
</evidence>
<dbReference type="SMART" id="SM01019">
    <property type="entry name" value="B3"/>
    <property type="match status" value="2"/>
</dbReference>